<keyword evidence="3" id="KW-1185">Reference proteome</keyword>
<protein>
    <submittedName>
        <fullName evidence="2">Uncharacterized protein</fullName>
    </submittedName>
</protein>
<evidence type="ECO:0000313" key="3">
    <source>
        <dbReference type="Proteomes" id="UP000557392"/>
    </source>
</evidence>
<name>A0A7W6JRG3_9SPHN</name>
<reference evidence="2 3" key="1">
    <citation type="submission" date="2020-08" db="EMBL/GenBank/DDBJ databases">
        <title>Genomic Encyclopedia of Type Strains, Phase IV (KMG-IV): sequencing the most valuable type-strain genomes for metagenomic binning, comparative biology and taxonomic classification.</title>
        <authorList>
            <person name="Goeker M."/>
        </authorList>
    </citation>
    <scope>NUCLEOTIDE SEQUENCE [LARGE SCALE GENOMIC DNA]</scope>
    <source>
        <strain evidence="2 3">DSM 101806</strain>
    </source>
</reference>
<proteinExistence type="predicted"/>
<organism evidence="2 3">
    <name type="scientific">Sphingomonas kyeonggiensis</name>
    <dbReference type="NCBI Taxonomy" id="1268553"/>
    <lineage>
        <taxon>Bacteria</taxon>
        <taxon>Pseudomonadati</taxon>
        <taxon>Pseudomonadota</taxon>
        <taxon>Alphaproteobacteria</taxon>
        <taxon>Sphingomonadales</taxon>
        <taxon>Sphingomonadaceae</taxon>
        <taxon>Sphingomonas</taxon>
    </lineage>
</organism>
<keyword evidence="1" id="KW-0812">Transmembrane</keyword>
<keyword evidence="1" id="KW-1133">Transmembrane helix</keyword>
<dbReference type="AlphaFoldDB" id="A0A7W6JRG3"/>
<gene>
    <name evidence="2" type="ORF">GGR46_001734</name>
</gene>
<accession>A0A7W6JRG3</accession>
<sequence>MDRKLQLLALGGAVLMIALAGLWLVQRGAENGNQPPAEGVVITGALAVAASNTLTPPVIVPANAPVMPDKVTAHVRQAYPLLEQVDFSCDARGCAVTATIPPPTGEEFLAKRQEMLLGGLAKVVAADGYRMQGPVQMDEVSSNLFHIRAAVVEAR</sequence>
<comment type="caution">
    <text evidence="2">The sequence shown here is derived from an EMBL/GenBank/DDBJ whole genome shotgun (WGS) entry which is preliminary data.</text>
</comment>
<dbReference type="Proteomes" id="UP000557392">
    <property type="component" value="Unassembled WGS sequence"/>
</dbReference>
<keyword evidence="1" id="KW-0472">Membrane</keyword>
<dbReference type="RefSeq" id="WP_183996455.1">
    <property type="nucleotide sequence ID" value="NZ_JACIEH010000001.1"/>
</dbReference>
<dbReference type="EMBL" id="JACIEH010000001">
    <property type="protein sequence ID" value="MBB4098201.1"/>
    <property type="molecule type" value="Genomic_DNA"/>
</dbReference>
<evidence type="ECO:0000256" key="1">
    <source>
        <dbReference type="SAM" id="Phobius"/>
    </source>
</evidence>
<feature type="transmembrane region" description="Helical" evidence="1">
    <location>
        <begin position="7"/>
        <end position="25"/>
    </location>
</feature>
<evidence type="ECO:0000313" key="2">
    <source>
        <dbReference type="EMBL" id="MBB4098201.1"/>
    </source>
</evidence>